<dbReference type="GO" id="GO:0002143">
    <property type="term" value="P:tRNA wobble position uridine thiolation"/>
    <property type="evidence" value="ECO:0007669"/>
    <property type="project" value="InterPro"/>
</dbReference>
<protein>
    <recommendedName>
        <fullName evidence="11">Needs CLA4 to survive protein 3</fullName>
    </recommendedName>
</protein>
<keyword evidence="4 12" id="KW-0819">tRNA processing</keyword>
<dbReference type="InterPro" id="IPR000594">
    <property type="entry name" value="ThiF_NAD_FAD-bd"/>
</dbReference>
<evidence type="ECO:0000256" key="3">
    <source>
        <dbReference type="ARBA" id="ARBA00022679"/>
    </source>
</evidence>
<dbReference type="EMBL" id="CAGKOT010000099">
    <property type="protein sequence ID" value="CAB5395474.1"/>
    <property type="molecule type" value="Genomic_DNA"/>
</dbReference>
<feature type="binding site" evidence="12">
    <location>
        <begin position="181"/>
        <end position="185"/>
    </location>
    <ligand>
        <name>ATP</name>
        <dbReference type="ChEBI" id="CHEBI:30616"/>
    </ligand>
</feature>
<evidence type="ECO:0000256" key="13">
    <source>
        <dbReference type="SAM" id="Coils"/>
    </source>
</evidence>
<feature type="domain" description="Rhodanese" evidence="14">
    <location>
        <begin position="407"/>
        <end position="500"/>
    </location>
</feature>
<feature type="binding site" evidence="12">
    <location>
        <position position="358"/>
    </location>
    <ligand>
        <name>Zn(2+)</name>
        <dbReference type="ChEBI" id="CHEBI:29105"/>
    </ligand>
</feature>
<dbReference type="CDD" id="cd00757">
    <property type="entry name" value="ThiF_MoeB_HesA_family"/>
    <property type="match status" value="1"/>
</dbReference>
<feature type="active site" description="Cysteine persulfide intermediate; for sulfurtransferase activity" evidence="12">
    <location>
        <position position="460"/>
    </location>
</feature>
<feature type="binding site" evidence="12">
    <location>
        <begin position="242"/>
        <end position="243"/>
    </location>
    <ligand>
        <name>ATP</name>
        <dbReference type="ChEBI" id="CHEBI:30616"/>
    </ligand>
</feature>
<dbReference type="SUPFAM" id="SSF69572">
    <property type="entry name" value="Activating enzymes of the ubiquitin-like proteins"/>
    <property type="match status" value="1"/>
</dbReference>
<evidence type="ECO:0000256" key="9">
    <source>
        <dbReference type="ARBA" id="ARBA00022840"/>
    </source>
</evidence>
<dbReference type="InterPro" id="IPR035985">
    <property type="entry name" value="Ubiquitin-activating_enz"/>
</dbReference>
<comment type="cofactor">
    <cofactor evidence="12">
        <name>Zn(2+)</name>
        <dbReference type="ChEBI" id="CHEBI:29105"/>
    </cofactor>
    <text evidence="12">Binds 1 zinc ion per subunit.</text>
</comment>
<evidence type="ECO:0000259" key="14">
    <source>
        <dbReference type="PROSITE" id="PS50206"/>
    </source>
</evidence>
<reference evidence="15" key="1">
    <citation type="submission" date="2020-05" db="EMBL/GenBank/DDBJ databases">
        <authorList>
            <person name="Rincon C."/>
            <person name="Sanders R I."/>
            <person name="Robbins C."/>
            <person name="Chaturvedi A."/>
        </authorList>
    </citation>
    <scope>NUCLEOTIDE SEQUENCE</scope>
    <source>
        <strain evidence="15">CHB12</strain>
    </source>
</reference>
<dbReference type="Pfam" id="PF00581">
    <property type="entry name" value="Rhodanese"/>
    <property type="match status" value="1"/>
</dbReference>
<sequence>MGVQTSLFCVKSIRHLSRDCRIIYYSAAPISTSSMNIEMDKSENQELIELIELVSRLKKENEQLIIRVNELEEKLNIQQNSLLNNNTNSKLKESVLQKTITFDKALLTETPIYKDLTLAEYMLYGRQLILPDLGKSGQLKLKNTSILIVGAGGLGSPAAIYLAAAGVGKLGIVDYDKVEKSNLHRQIIHNETREGISKAQSAKMTIEGLNSLCNCVAYEILLDSLSALEIVQQYDIVVDATDNVATRYLLNDACVISGKPLVSGSALRMDGQLTVYNYKGGPCYRCLFPKPPPPESVLNCADGGILGVVTGVIGCLQALQAIKIATENDESPNNLLIFSATSYPLFRSIKLRSKKKDCVICGDHPSITKLQDYVQFCGSGALDKSPSVKELGREDRIEPKVYHNLRNETPHVLIDVRETVQYEICSLPSSINIPLKDLPKRIEDVKKLLETPNTSVYVICRLGNDSQHAVNILKNYLKGEVKDIIGGLYKWSLEVDQEFPIY</sequence>
<dbReference type="AlphaFoldDB" id="A0A915ZZW6"/>
<feature type="binding site" evidence="12">
    <location>
        <position position="286"/>
    </location>
    <ligand>
        <name>Zn(2+)</name>
        <dbReference type="ChEBI" id="CHEBI:29105"/>
    </ligand>
</feature>
<evidence type="ECO:0000256" key="11">
    <source>
        <dbReference type="ARBA" id="ARBA00075323"/>
    </source>
</evidence>
<feature type="coiled-coil region" evidence="13">
    <location>
        <begin position="47"/>
        <end position="88"/>
    </location>
</feature>
<comment type="pathway">
    <text evidence="12">tRNA modification; 5-methoxycarbonylmethyl-2-thiouridine-tRNA biosynthesis.</text>
</comment>
<evidence type="ECO:0000256" key="10">
    <source>
        <dbReference type="ARBA" id="ARBA00023268"/>
    </source>
</evidence>
<keyword evidence="7" id="KW-0833">Ubl conjugation pathway</keyword>
<keyword evidence="6 12" id="KW-0547">Nucleotide-binding</keyword>
<dbReference type="PROSITE" id="PS50206">
    <property type="entry name" value="RHODANESE_3"/>
    <property type="match status" value="1"/>
</dbReference>
<evidence type="ECO:0000256" key="7">
    <source>
        <dbReference type="ARBA" id="ARBA00022786"/>
    </source>
</evidence>
<keyword evidence="5 12" id="KW-0479">Metal-binding</keyword>
<accession>A0A915ZZW6</accession>
<keyword evidence="3 12" id="KW-0808">Transferase</keyword>
<keyword evidence="9 12" id="KW-0067">ATP-binding</keyword>
<dbReference type="InterPro" id="IPR028885">
    <property type="entry name" value="MOCS3/Uba4"/>
</dbReference>
<keyword evidence="2 12" id="KW-0963">Cytoplasm</keyword>
<gene>
    <name evidence="12" type="primary">UBA4</name>
    <name evidence="15" type="ORF">CHRIB12_LOCUS23862</name>
</gene>
<dbReference type="SMART" id="SM00450">
    <property type="entry name" value="RHOD"/>
    <property type="match status" value="1"/>
</dbReference>
<dbReference type="InterPro" id="IPR036873">
    <property type="entry name" value="Rhodanese-like_dom_sf"/>
</dbReference>
<dbReference type="GO" id="GO:0032447">
    <property type="term" value="P:protein urmylation"/>
    <property type="evidence" value="ECO:0007669"/>
    <property type="project" value="TreeGrafter"/>
</dbReference>
<dbReference type="PANTHER" id="PTHR10953:SF102">
    <property type="entry name" value="ADENYLYLTRANSFERASE AND SULFURTRANSFERASE MOCS3"/>
    <property type="match status" value="1"/>
</dbReference>
<dbReference type="PANTHER" id="PTHR10953">
    <property type="entry name" value="UBIQUITIN-ACTIVATING ENZYME E1"/>
    <property type="match status" value="1"/>
</dbReference>
<comment type="subcellular location">
    <subcellularLocation>
        <location evidence="1">Cytoplasm</location>
        <location evidence="1">Cytosol</location>
    </subcellularLocation>
</comment>
<feature type="binding site" evidence="12">
    <location>
        <position position="198"/>
    </location>
    <ligand>
        <name>ATP</name>
        <dbReference type="ChEBI" id="CHEBI:30616"/>
    </ligand>
</feature>
<dbReference type="HAMAP" id="MF_03049">
    <property type="entry name" value="MOCS3_Uba4"/>
    <property type="match status" value="1"/>
</dbReference>
<dbReference type="Gene3D" id="3.40.250.10">
    <property type="entry name" value="Rhodanese-like domain"/>
    <property type="match status" value="1"/>
</dbReference>
<proteinExistence type="inferred from homology"/>
<dbReference type="GO" id="GO:0005829">
    <property type="term" value="C:cytosol"/>
    <property type="evidence" value="ECO:0007669"/>
    <property type="project" value="UniProtKB-SubCell"/>
</dbReference>
<keyword evidence="8 12" id="KW-0862">Zinc</keyword>
<dbReference type="GO" id="GO:0046872">
    <property type="term" value="F:metal ion binding"/>
    <property type="evidence" value="ECO:0007669"/>
    <property type="project" value="UniProtKB-KW"/>
</dbReference>
<dbReference type="FunFam" id="3.40.50.720:FF:000033">
    <property type="entry name" value="Adenylyltransferase and sulfurtransferase MOCS3"/>
    <property type="match status" value="1"/>
</dbReference>
<dbReference type="FunFam" id="3.40.250.10:FF:000014">
    <property type="entry name" value="Adenylyltransferase and sulfurtransferase MOCS3"/>
    <property type="match status" value="1"/>
</dbReference>
<dbReference type="InterPro" id="IPR001763">
    <property type="entry name" value="Rhodanese-like_dom"/>
</dbReference>
<evidence type="ECO:0000313" key="16">
    <source>
        <dbReference type="Proteomes" id="UP000684084"/>
    </source>
</evidence>
<dbReference type="GO" id="GO:0070566">
    <property type="term" value="F:adenylyltransferase activity"/>
    <property type="evidence" value="ECO:0007669"/>
    <property type="project" value="InterPro"/>
</dbReference>
<evidence type="ECO:0000313" key="15">
    <source>
        <dbReference type="EMBL" id="CAB5395474.1"/>
    </source>
</evidence>
<dbReference type="VEuPathDB" id="FungiDB:RhiirFUN_021035"/>
<dbReference type="Gene3D" id="3.40.50.720">
    <property type="entry name" value="NAD(P)-binding Rossmann-like Domain"/>
    <property type="match status" value="1"/>
</dbReference>
<feature type="binding site" evidence="12">
    <location>
        <position position="174"/>
    </location>
    <ligand>
        <name>ATP</name>
        <dbReference type="ChEBI" id="CHEBI:30616"/>
    </ligand>
</feature>
<evidence type="ECO:0000256" key="8">
    <source>
        <dbReference type="ARBA" id="ARBA00022833"/>
    </source>
</evidence>
<organism evidence="15 16">
    <name type="scientific">Rhizophagus irregularis</name>
    <dbReference type="NCBI Taxonomy" id="588596"/>
    <lineage>
        <taxon>Eukaryota</taxon>
        <taxon>Fungi</taxon>
        <taxon>Fungi incertae sedis</taxon>
        <taxon>Mucoromycota</taxon>
        <taxon>Glomeromycotina</taxon>
        <taxon>Glomeromycetes</taxon>
        <taxon>Glomerales</taxon>
        <taxon>Glomeraceae</taxon>
        <taxon>Rhizophagus</taxon>
    </lineage>
</organism>
<dbReference type="GO" id="GO:0005524">
    <property type="term" value="F:ATP binding"/>
    <property type="evidence" value="ECO:0007669"/>
    <property type="project" value="UniProtKB-KW"/>
</dbReference>
<keyword evidence="13" id="KW-0175">Coiled coil</keyword>
<evidence type="ECO:0000256" key="2">
    <source>
        <dbReference type="ARBA" id="ARBA00022490"/>
    </source>
</evidence>
<feature type="active site" description="Glycyl thioester intermediate; for adenylyltransferase activity" evidence="12">
    <location>
        <position position="300"/>
    </location>
</feature>
<feature type="binding site" evidence="12">
    <location>
        <position position="153"/>
    </location>
    <ligand>
        <name>ATP</name>
        <dbReference type="ChEBI" id="CHEBI:30616"/>
    </ligand>
</feature>
<comment type="similarity">
    <text evidence="12">In the N-terminal section; belongs to the HesA/MoeB/ThiF family. UBA4 subfamily.</text>
</comment>
<dbReference type="Pfam" id="PF00899">
    <property type="entry name" value="ThiF"/>
    <property type="match status" value="1"/>
</dbReference>
<dbReference type="InterPro" id="IPR045886">
    <property type="entry name" value="ThiF/MoeB/HesA"/>
</dbReference>
<evidence type="ECO:0000256" key="1">
    <source>
        <dbReference type="ARBA" id="ARBA00004514"/>
    </source>
</evidence>
<evidence type="ECO:0000256" key="5">
    <source>
        <dbReference type="ARBA" id="ARBA00022723"/>
    </source>
</evidence>
<dbReference type="GO" id="GO:0042292">
    <property type="term" value="F:URM1 activating enzyme activity"/>
    <property type="evidence" value="ECO:0007669"/>
    <property type="project" value="TreeGrafter"/>
</dbReference>
<feature type="binding site" evidence="12">
    <location>
        <position position="361"/>
    </location>
    <ligand>
        <name>Zn(2+)</name>
        <dbReference type="ChEBI" id="CHEBI:29105"/>
    </ligand>
</feature>
<evidence type="ECO:0000256" key="12">
    <source>
        <dbReference type="HAMAP-Rule" id="MF_03049"/>
    </source>
</evidence>
<evidence type="ECO:0000256" key="6">
    <source>
        <dbReference type="ARBA" id="ARBA00022741"/>
    </source>
</evidence>
<evidence type="ECO:0000256" key="4">
    <source>
        <dbReference type="ARBA" id="ARBA00022694"/>
    </source>
</evidence>
<name>A0A915ZZW6_9GLOM</name>
<keyword evidence="10 12" id="KW-0511">Multifunctional enzyme</keyword>
<dbReference type="OrthoDB" id="10261062at2759"/>
<dbReference type="Proteomes" id="UP000684084">
    <property type="component" value="Unassembled WGS sequence"/>
</dbReference>
<dbReference type="GO" id="GO:0004792">
    <property type="term" value="F:thiosulfate-cyanide sulfurtransferase activity"/>
    <property type="evidence" value="ECO:0007669"/>
    <property type="project" value="TreeGrafter"/>
</dbReference>
<comment type="caution">
    <text evidence="15">The sequence shown here is derived from an EMBL/GenBank/DDBJ whole genome shotgun (WGS) entry which is preliminary data.</text>
</comment>
<feature type="binding site" evidence="12">
    <location>
        <position position="283"/>
    </location>
    <ligand>
        <name>Zn(2+)</name>
        <dbReference type="ChEBI" id="CHEBI:29105"/>
    </ligand>
</feature>